<comment type="catalytic activity">
    <reaction evidence="4">
        <text>an N-acyl-L-alpha-aminoacyl-tRNA + H2O = an N-acyl-L-amino acid + a tRNA + H(+)</text>
        <dbReference type="Rhea" id="RHEA:54448"/>
        <dbReference type="Rhea" id="RHEA-COMP:10123"/>
        <dbReference type="Rhea" id="RHEA-COMP:13883"/>
        <dbReference type="ChEBI" id="CHEBI:15377"/>
        <dbReference type="ChEBI" id="CHEBI:15378"/>
        <dbReference type="ChEBI" id="CHEBI:59874"/>
        <dbReference type="ChEBI" id="CHEBI:78442"/>
        <dbReference type="ChEBI" id="CHEBI:138191"/>
        <dbReference type="EC" id="3.1.1.29"/>
    </reaction>
</comment>
<feature type="transmembrane region" description="Helical" evidence="5">
    <location>
        <begin position="37"/>
        <end position="57"/>
    </location>
</feature>
<dbReference type="Pfam" id="PF01981">
    <property type="entry name" value="PTH2"/>
    <property type="match status" value="1"/>
</dbReference>
<evidence type="ECO:0000256" key="5">
    <source>
        <dbReference type="SAM" id="Phobius"/>
    </source>
</evidence>
<evidence type="ECO:0000313" key="7">
    <source>
        <dbReference type="Proteomes" id="UP000789405"/>
    </source>
</evidence>
<keyword evidence="5" id="KW-0812">Transmembrane</keyword>
<keyword evidence="5" id="KW-0472">Membrane</keyword>
<reference evidence="6" key="1">
    <citation type="submission" date="2021-06" db="EMBL/GenBank/DDBJ databases">
        <authorList>
            <person name="Kallberg Y."/>
            <person name="Tangrot J."/>
            <person name="Rosling A."/>
        </authorList>
    </citation>
    <scope>NUCLEOTIDE SEQUENCE</scope>
    <source>
        <strain evidence="6">MA453B</strain>
    </source>
</reference>
<name>A0A9N8WIY8_9GLOM</name>
<dbReference type="GO" id="GO:0004045">
    <property type="term" value="F:peptidyl-tRNA hydrolase activity"/>
    <property type="evidence" value="ECO:0007669"/>
    <property type="project" value="UniProtKB-EC"/>
</dbReference>
<dbReference type="Proteomes" id="UP000789405">
    <property type="component" value="Unassembled WGS sequence"/>
</dbReference>
<dbReference type="InterPro" id="IPR023476">
    <property type="entry name" value="Pep_tRNA_hydro_II_dom_sf"/>
</dbReference>
<sequence length="123" mass="13277">MVCVTSANKYTKKATQKKTHVPPFSVRITMDPGNVSLHQLLVVVVISAVSFFTGYAAGKQNTLIKAWEYSGQPKIALKVKDEAEIIIQDAGHTQVDPGSKTVMGVGPGPVELIDKVTGHLKLY</sequence>
<dbReference type="Gene3D" id="3.40.1490.10">
    <property type="entry name" value="Bit1"/>
    <property type="match status" value="1"/>
</dbReference>
<dbReference type="InterPro" id="IPR002833">
    <property type="entry name" value="PTH2"/>
</dbReference>
<comment type="similarity">
    <text evidence="3">Belongs to the PTH2 family.</text>
</comment>
<evidence type="ECO:0000313" key="6">
    <source>
        <dbReference type="EMBL" id="CAG8490699.1"/>
    </source>
</evidence>
<accession>A0A9N8WIY8</accession>
<evidence type="ECO:0000256" key="3">
    <source>
        <dbReference type="ARBA" id="ARBA00038050"/>
    </source>
</evidence>
<dbReference type="SUPFAM" id="SSF102462">
    <property type="entry name" value="Peptidyl-tRNA hydrolase II"/>
    <property type="match status" value="1"/>
</dbReference>
<keyword evidence="5" id="KW-1133">Transmembrane helix</keyword>
<dbReference type="OrthoDB" id="1733656at2759"/>
<keyword evidence="2" id="KW-0378">Hydrolase</keyword>
<dbReference type="PANTHER" id="PTHR12649:SF11">
    <property type="entry name" value="PEPTIDYL-TRNA HYDROLASE 2, MITOCHONDRIAL"/>
    <property type="match status" value="1"/>
</dbReference>
<dbReference type="GO" id="GO:0005829">
    <property type="term" value="C:cytosol"/>
    <property type="evidence" value="ECO:0007669"/>
    <property type="project" value="TreeGrafter"/>
</dbReference>
<proteinExistence type="inferred from homology"/>
<dbReference type="EMBL" id="CAJVPY010000757">
    <property type="protein sequence ID" value="CAG8490699.1"/>
    <property type="molecule type" value="Genomic_DNA"/>
</dbReference>
<evidence type="ECO:0000256" key="4">
    <source>
        <dbReference type="ARBA" id="ARBA00048707"/>
    </source>
</evidence>
<comment type="caution">
    <text evidence="6">The sequence shown here is derived from an EMBL/GenBank/DDBJ whole genome shotgun (WGS) entry which is preliminary data.</text>
</comment>
<dbReference type="PANTHER" id="PTHR12649">
    <property type="entry name" value="PEPTIDYL-TRNA HYDROLASE 2"/>
    <property type="match status" value="1"/>
</dbReference>
<keyword evidence="7" id="KW-1185">Reference proteome</keyword>
<protein>
    <recommendedName>
        <fullName evidence="1">peptidyl-tRNA hydrolase</fullName>
        <ecNumber evidence="1">3.1.1.29</ecNumber>
    </recommendedName>
</protein>
<gene>
    <name evidence="6" type="ORF">DERYTH_LOCUS2400</name>
</gene>
<dbReference type="EC" id="3.1.1.29" evidence="1"/>
<evidence type="ECO:0000256" key="1">
    <source>
        <dbReference type="ARBA" id="ARBA00013260"/>
    </source>
</evidence>
<dbReference type="AlphaFoldDB" id="A0A9N8WIY8"/>
<evidence type="ECO:0000256" key="2">
    <source>
        <dbReference type="ARBA" id="ARBA00022801"/>
    </source>
</evidence>
<organism evidence="6 7">
    <name type="scientific">Dentiscutata erythropus</name>
    <dbReference type="NCBI Taxonomy" id="1348616"/>
    <lineage>
        <taxon>Eukaryota</taxon>
        <taxon>Fungi</taxon>
        <taxon>Fungi incertae sedis</taxon>
        <taxon>Mucoromycota</taxon>
        <taxon>Glomeromycotina</taxon>
        <taxon>Glomeromycetes</taxon>
        <taxon>Diversisporales</taxon>
        <taxon>Gigasporaceae</taxon>
        <taxon>Dentiscutata</taxon>
    </lineage>
</organism>